<reference evidence="13 14" key="1">
    <citation type="submission" date="2021-04" db="EMBL/GenBank/DDBJ databases">
        <title>The genome sequence of Ideonella sp. 3Y2.</title>
        <authorList>
            <person name="Liu Y."/>
        </authorList>
    </citation>
    <scope>NUCLEOTIDE SEQUENCE [LARGE SCALE GENOMIC DNA]</scope>
    <source>
        <strain evidence="13 14">3Y2</strain>
    </source>
</reference>
<dbReference type="SMART" id="SM00448">
    <property type="entry name" value="REC"/>
    <property type="match status" value="1"/>
</dbReference>
<dbReference type="AlphaFoldDB" id="A0A941BJC5"/>
<keyword evidence="6" id="KW-0418">Kinase</keyword>
<name>A0A941BJC5_9BURK</name>
<dbReference type="PANTHER" id="PTHR43047:SF72">
    <property type="entry name" value="OSMOSENSING HISTIDINE PROTEIN KINASE SLN1"/>
    <property type="match status" value="1"/>
</dbReference>
<dbReference type="InterPro" id="IPR013767">
    <property type="entry name" value="PAS_fold"/>
</dbReference>
<dbReference type="Gene3D" id="3.30.565.10">
    <property type="entry name" value="Histidine kinase-like ATPase, C-terminal domain"/>
    <property type="match status" value="1"/>
</dbReference>
<dbReference type="Proteomes" id="UP000676246">
    <property type="component" value="Unassembled WGS sequence"/>
</dbReference>
<evidence type="ECO:0000256" key="4">
    <source>
        <dbReference type="ARBA" id="ARBA00022553"/>
    </source>
</evidence>
<feature type="modified residue" description="4-aspartylphosphate" evidence="7">
    <location>
        <position position="509"/>
    </location>
</feature>
<evidence type="ECO:0000313" key="14">
    <source>
        <dbReference type="Proteomes" id="UP000676246"/>
    </source>
</evidence>
<evidence type="ECO:0000259" key="10">
    <source>
        <dbReference type="PROSITE" id="PS50109"/>
    </source>
</evidence>
<feature type="domain" description="Response regulatory" evidence="11">
    <location>
        <begin position="459"/>
        <end position="576"/>
    </location>
</feature>
<dbReference type="GO" id="GO:0006355">
    <property type="term" value="P:regulation of DNA-templated transcription"/>
    <property type="evidence" value="ECO:0007669"/>
    <property type="project" value="InterPro"/>
</dbReference>
<feature type="region of interest" description="Disordered" evidence="9">
    <location>
        <begin position="23"/>
        <end position="43"/>
    </location>
</feature>
<evidence type="ECO:0000259" key="12">
    <source>
        <dbReference type="PROSITE" id="PS50112"/>
    </source>
</evidence>
<dbReference type="PRINTS" id="PR00344">
    <property type="entry name" value="BCTRLSENSOR"/>
</dbReference>
<dbReference type="InterPro" id="IPR003661">
    <property type="entry name" value="HisK_dim/P_dom"/>
</dbReference>
<keyword evidence="8" id="KW-0175">Coiled coil</keyword>
<proteinExistence type="predicted"/>
<accession>A0A941BJC5</accession>
<dbReference type="InterPro" id="IPR004358">
    <property type="entry name" value="Sig_transdc_His_kin-like_C"/>
</dbReference>
<dbReference type="SMART" id="SM00091">
    <property type="entry name" value="PAS"/>
    <property type="match status" value="1"/>
</dbReference>
<dbReference type="InterPro" id="IPR036097">
    <property type="entry name" value="HisK_dim/P_sf"/>
</dbReference>
<evidence type="ECO:0000256" key="5">
    <source>
        <dbReference type="ARBA" id="ARBA00022679"/>
    </source>
</evidence>
<dbReference type="InterPro" id="IPR011006">
    <property type="entry name" value="CheY-like_superfamily"/>
</dbReference>
<dbReference type="RefSeq" id="WP_210851053.1">
    <property type="nucleotide sequence ID" value="NZ_JAGQDD010000001.1"/>
</dbReference>
<comment type="subcellular location">
    <subcellularLocation>
        <location evidence="2">Cell inner membrane</location>
        <topology evidence="2">Multi-pass membrane protein</topology>
    </subcellularLocation>
</comment>
<dbReference type="Pfam" id="PF00512">
    <property type="entry name" value="HisKA"/>
    <property type="match status" value="1"/>
</dbReference>
<dbReference type="GO" id="GO:0009927">
    <property type="term" value="F:histidine phosphotransfer kinase activity"/>
    <property type="evidence" value="ECO:0007669"/>
    <property type="project" value="TreeGrafter"/>
</dbReference>
<dbReference type="EMBL" id="JAGQDD010000001">
    <property type="protein sequence ID" value="MBQ0928939.1"/>
    <property type="molecule type" value="Genomic_DNA"/>
</dbReference>
<feature type="coiled-coil region" evidence="8">
    <location>
        <begin position="47"/>
        <end position="77"/>
    </location>
</feature>
<gene>
    <name evidence="13" type="ORF">KAK03_00475</name>
</gene>
<evidence type="ECO:0000256" key="2">
    <source>
        <dbReference type="ARBA" id="ARBA00004429"/>
    </source>
</evidence>
<sequence length="582" mass="63657">MSDAAPPPAGFTAELRAQALARLAREDATRGPPDAAPPSDAERERTLHELRVHQIELELQNDELRRAQLDLEASRQRWFELYDLAPVGYLTVSEGGLILQANLAAAELLGQPRAALARRRLSEFIEPEDRPRYFALHLTRLDHAQPLSCELRLQDGATTQRWMQLTATATTPDALSERQWRVVLQDITDRRQAQAAQAALAAAEQAHRSRSEFLSRVSHEFRTPLNAIIGFSHLLLHNDELALPDKARQQLQHVHDAGQHLVQMVTDLLDISRAAAGRLALRIDDVDALAVLGDAIRDVSAQALAAGVTITLDTLGVSKAGVRADPTRLRQVFQNLLSNAVKFNRPGGQVAVRLERPGPQWQVHIIDTGMGMTPSQQAALFQPFNRLGRESTSIEGTGLGLVIARDLVQEMGGQLTMHSEPGRGSEFTVALVASKGDPDLMQRARAAATPASSPEAIGRVLCVEDDPASRELIQHILERRPDIALEIVGTGAAAIAAARRDWPRLLLLDLRLPDMPGLNVLKVLRQLNPHLPLRCLVISVEWAPEDVERSHAAGADGHLAKPVDSVALLSLVDRLLTKVPPP</sequence>
<evidence type="ECO:0000256" key="1">
    <source>
        <dbReference type="ARBA" id="ARBA00000085"/>
    </source>
</evidence>
<dbReference type="SMART" id="SM00387">
    <property type="entry name" value="HATPase_c"/>
    <property type="match status" value="1"/>
</dbReference>
<dbReference type="GO" id="GO:0000155">
    <property type="term" value="F:phosphorelay sensor kinase activity"/>
    <property type="evidence" value="ECO:0007669"/>
    <property type="project" value="InterPro"/>
</dbReference>
<dbReference type="Gene3D" id="3.30.450.20">
    <property type="entry name" value="PAS domain"/>
    <property type="match status" value="1"/>
</dbReference>
<dbReference type="PROSITE" id="PS50110">
    <property type="entry name" value="RESPONSE_REGULATORY"/>
    <property type="match status" value="1"/>
</dbReference>
<comment type="caution">
    <text evidence="13">The sequence shown here is derived from an EMBL/GenBank/DDBJ whole genome shotgun (WGS) entry which is preliminary data.</text>
</comment>
<evidence type="ECO:0000256" key="3">
    <source>
        <dbReference type="ARBA" id="ARBA00012438"/>
    </source>
</evidence>
<feature type="domain" description="PAS" evidence="12">
    <location>
        <begin position="74"/>
        <end position="130"/>
    </location>
</feature>
<dbReference type="Gene3D" id="1.10.287.130">
    <property type="match status" value="1"/>
</dbReference>
<dbReference type="NCBIfam" id="TIGR00229">
    <property type="entry name" value="sensory_box"/>
    <property type="match status" value="1"/>
</dbReference>
<dbReference type="InterPro" id="IPR003594">
    <property type="entry name" value="HATPase_dom"/>
</dbReference>
<keyword evidence="14" id="KW-1185">Reference proteome</keyword>
<dbReference type="Pfam" id="PF00989">
    <property type="entry name" value="PAS"/>
    <property type="match status" value="1"/>
</dbReference>
<evidence type="ECO:0000256" key="8">
    <source>
        <dbReference type="SAM" id="Coils"/>
    </source>
</evidence>
<evidence type="ECO:0000313" key="13">
    <source>
        <dbReference type="EMBL" id="MBQ0928939.1"/>
    </source>
</evidence>
<organism evidence="13 14">
    <name type="scientific">Ideonella alba</name>
    <dbReference type="NCBI Taxonomy" id="2824118"/>
    <lineage>
        <taxon>Bacteria</taxon>
        <taxon>Pseudomonadati</taxon>
        <taxon>Pseudomonadota</taxon>
        <taxon>Betaproteobacteria</taxon>
        <taxon>Burkholderiales</taxon>
        <taxon>Sphaerotilaceae</taxon>
        <taxon>Ideonella</taxon>
    </lineage>
</organism>
<evidence type="ECO:0000259" key="11">
    <source>
        <dbReference type="PROSITE" id="PS50110"/>
    </source>
</evidence>
<dbReference type="EC" id="2.7.13.3" evidence="3"/>
<evidence type="ECO:0000256" key="7">
    <source>
        <dbReference type="PROSITE-ProRule" id="PRU00169"/>
    </source>
</evidence>
<dbReference type="GO" id="GO:0005886">
    <property type="term" value="C:plasma membrane"/>
    <property type="evidence" value="ECO:0007669"/>
    <property type="project" value="UniProtKB-SubCell"/>
</dbReference>
<dbReference type="InterPro" id="IPR035965">
    <property type="entry name" value="PAS-like_dom_sf"/>
</dbReference>
<dbReference type="SUPFAM" id="SSF47384">
    <property type="entry name" value="Homodimeric domain of signal transducing histidine kinase"/>
    <property type="match status" value="1"/>
</dbReference>
<keyword evidence="5" id="KW-0808">Transferase</keyword>
<dbReference type="SMART" id="SM00388">
    <property type="entry name" value="HisKA"/>
    <property type="match status" value="1"/>
</dbReference>
<evidence type="ECO:0000256" key="6">
    <source>
        <dbReference type="ARBA" id="ARBA00022777"/>
    </source>
</evidence>
<protein>
    <recommendedName>
        <fullName evidence="3">histidine kinase</fullName>
        <ecNumber evidence="3">2.7.13.3</ecNumber>
    </recommendedName>
</protein>
<dbReference type="InterPro" id="IPR036890">
    <property type="entry name" value="HATPase_C_sf"/>
</dbReference>
<dbReference type="CDD" id="cd00130">
    <property type="entry name" value="PAS"/>
    <property type="match status" value="1"/>
</dbReference>
<dbReference type="Pfam" id="PF02518">
    <property type="entry name" value="HATPase_c"/>
    <property type="match status" value="1"/>
</dbReference>
<dbReference type="Gene3D" id="3.40.50.2300">
    <property type="match status" value="1"/>
</dbReference>
<dbReference type="InterPro" id="IPR001789">
    <property type="entry name" value="Sig_transdc_resp-reg_receiver"/>
</dbReference>
<dbReference type="InterPro" id="IPR005467">
    <property type="entry name" value="His_kinase_dom"/>
</dbReference>
<dbReference type="PROSITE" id="PS50109">
    <property type="entry name" value="HIS_KIN"/>
    <property type="match status" value="1"/>
</dbReference>
<dbReference type="CDD" id="cd00082">
    <property type="entry name" value="HisKA"/>
    <property type="match status" value="1"/>
</dbReference>
<dbReference type="FunFam" id="3.30.565.10:FF:000006">
    <property type="entry name" value="Sensor histidine kinase WalK"/>
    <property type="match status" value="1"/>
</dbReference>
<dbReference type="SUPFAM" id="SSF52172">
    <property type="entry name" value="CheY-like"/>
    <property type="match status" value="1"/>
</dbReference>
<dbReference type="SUPFAM" id="SSF55785">
    <property type="entry name" value="PYP-like sensor domain (PAS domain)"/>
    <property type="match status" value="1"/>
</dbReference>
<evidence type="ECO:0000256" key="9">
    <source>
        <dbReference type="SAM" id="MobiDB-lite"/>
    </source>
</evidence>
<feature type="domain" description="Histidine kinase" evidence="10">
    <location>
        <begin position="216"/>
        <end position="435"/>
    </location>
</feature>
<dbReference type="PANTHER" id="PTHR43047">
    <property type="entry name" value="TWO-COMPONENT HISTIDINE PROTEIN KINASE"/>
    <property type="match status" value="1"/>
</dbReference>
<comment type="catalytic activity">
    <reaction evidence="1">
        <text>ATP + protein L-histidine = ADP + protein N-phospho-L-histidine.</text>
        <dbReference type="EC" id="2.7.13.3"/>
    </reaction>
</comment>
<dbReference type="PROSITE" id="PS50112">
    <property type="entry name" value="PAS"/>
    <property type="match status" value="1"/>
</dbReference>
<dbReference type="InterPro" id="IPR000014">
    <property type="entry name" value="PAS"/>
</dbReference>
<dbReference type="SUPFAM" id="SSF55874">
    <property type="entry name" value="ATPase domain of HSP90 chaperone/DNA topoisomerase II/histidine kinase"/>
    <property type="match status" value="1"/>
</dbReference>
<keyword evidence="4 7" id="KW-0597">Phosphoprotein</keyword>
<dbReference type="Pfam" id="PF00072">
    <property type="entry name" value="Response_reg"/>
    <property type="match status" value="1"/>
</dbReference>